<evidence type="ECO:0000259" key="1">
    <source>
        <dbReference type="Pfam" id="PF03050"/>
    </source>
</evidence>
<name>A0A543LIZ0_9BURK</name>
<evidence type="ECO:0000313" key="5">
    <source>
        <dbReference type="EMBL" id="TQN07297.1"/>
    </source>
</evidence>
<dbReference type="InterPro" id="IPR052344">
    <property type="entry name" value="Transposase-related"/>
</dbReference>
<evidence type="ECO:0000313" key="6">
    <source>
        <dbReference type="Proteomes" id="UP000316993"/>
    </source>
</evidence>
<dbReference type="NCBIfam" id="NF033517">
    <property type="entry name" value="transpos_IS66"/>
    <property type="match status" value="1"/>
</dbReference>
<accession>A0A543LIZ0</accession>
<dbReference type="Proteomes" id="UP000316993">
    <property type="component" value="Unassembled WGS sequence"/>
</dbReference>
<dbReference type="InterPro" id="IPR004291">
    <property type="entry name" value="Transposase_IS66_central"/>
</dbReference>
<evidence type="ECO:0000259" key="3">
    <source>
        <dbReference type="Pfam" id="PF13007"/>
    </source>
</evidence>
<sequence>MPAASPFTDTDARRDAHSGALSAQVAALPDDPMLLKHLLDARLAEIERLKLQVAKLKHAQFGRRSERLGALCGQLDLGLSTAQQEDGEARGASVDLAALAEVIPIESAPRHPGRNRLPDHLPRSRMEHLPTCSGCPQCGGALKHLGEDVSEELEYVPARFRVVRHVRPKFACGRCEAIVQAPAPSRPIMGGLPGPGLLAHVLTAKYCDHLPLYRQSAIYAREGVRLERSTLADWVSATADLLAPLVQVLSRYVRAGEKIHADDTPLPVLAPGRGRTRTGRLWVYVRDDRPAAGTAAPAVWFAYSPDRRGAHPQEHLRDFSGIVQADAFAGFDALYAGGRMQEAGCWAHVRRKFFDLVRAHDSPIAEEALVRIGALYAVEAAVRGAPPPVRCEARQMRARPLLDALHDWLTTQRRRVSGKSGIGEAIQYALNHWRALVRYAGDGRIEIDNNAAERALRGVALGRKNYLFAGSDAGGERAAAIYSLIGSAKLNGLDPEAYLREVLARIADHPINRIEELLPWNIEAEARALHRQAA</sequence>
<dbReference type="AlphaFoldDB" id="A0A543LIZ0"/>
<dbReference type="InterPro" id="IPR039552">
    <property type="entry name" value="IS66_C"/>
</dbReference>
<dbReference type="PANTHER" id="PTHR33678:SF1">
    <property type="entry name" value="BLL1576 PROTEIN"/>
    <property type="match status" value="1"/>
</dbReference>
<evidence type="ECO:0000259" key="2">
    <source>
        <dbReference type="Pfam" id="PF13005"/>
    </source>
</evidence>
<comment type="caution">
    <text evidence="5">The sequence shown here is derived from an EMBL/GenBank/DDBJ whole genome shotgun (WGS) entry which is preliminary data.</text>
</comment>
<feature type="domain" description="Transposase TnpC homeodomain" evidence="3">
    <location>
        <begin position="48"/>
        <end position="124"/>
    </location>
</feature>
<proteinExistence type="predicted"/>
<dbReference type="Pfam" id="PF13007">
    <property type="entry name" value="LZ_Tnp_IS66"/>
    <property type="match status" value="1"/>
</dbReference>
<feature type="domain" description="Transposase IS66 central" evidence="1">
    <location>
        <begin position="191"/>
        <end position="476"/>
    </location>
</feature>
<dbReference type="Pfam" id="PF03050">
    <property type="entry name" value="DDE_Tnp_IS66"/>
    <property type="match status" value="1"/>
</dbReference>
<reference evidence="5 6" key="1">
    <citation type="submission" date="2019-06" db="EMBL/GenBank/DDBJ databases">
        <title>Genomic Encyclopedia of Archaeal and Bacterial Type Strains, Phase II (KMG-II): from individual species to whole genera.</title>
        <authorList>
            <person name="Goeker M."/>
        </authorList>
    </citation>
    <scope>NUCLEOTIDE SEQUENCE [LARGE SCALE GENOMIC DNA]</scope>
    <source>
        <strain evidence="5 6">DSM 7270</strain>
    </source>
</reference>
<dbReference type="Pfam" id="PF13005">
    <property type="entry name" value="zf-IS66"/>
    <property type="match status" value="1"/>
</dbReference>
<dbReference type="InterPro" id="IPR024463">
    <property type="entry name" value="Transposase_TnpC_homeodom"/>
</dbReference>
<dbReference type="Pfam" id="PF13817">
    <property type="entry name" value="DDE_Tnp_IS66_C"/>
    <property type="match status" value="1"/>
</dbReference>
<dbReference type="EMBL" id="VFPV01000001">
    <property type="protein sequence ID" value="TQN07297.1"/>
    <property type="molecule type" value="Genomic_DNA"/>
</dbReference>
<feature type="domain" description="Transposase IS66 C-terminal" evidence="4">
    <location>
        <begin position="483"/>
        <end position="520"/>
    </location>
</feature>
<evidence type="ECO:0000259" key="4">
    <source>
        <dbReference type="Pfam" id="PF13817"/>
    </source>
</evidence>
<dbReference type="InterPro" id="IPR024474">
    <property type="entry name" value="Znf_dom_IS66"/>
</dbReference>
<gene>
    <name evidence="5" type="ORF">BDD18_0400</name>
</gene>
<organism evidence="5 6">
    <name type="scientific">Acidovorax temperans</name>
    <dbReference type="NCBI Taxonomy" id="80878"/>
    <lineage>
        <taxon>Bacteria</taxon>
        <taxon>Pseudomonadati</taxon>
        <taxon>Pseudomonadota</taxon>
        <taxon>Betaproteobacteria</taxon>
        <taxon>Burkholderiales</taxon>
        <taxon>Comamonadaceae</taxon>
        <taxon>Acidovorax</taxon>
    </lineage>
</organism>
<protein>
    <submittedName>
        <fullName evidence="5">Transposase</fullName>
    </submittedName>
</protein>
<feature type="domain" description="Transposase IS66 zinc-finger binding" evidence="2">
    <location>
        <begin position="135"/>
        <end position="176"/>
    </location>
</feature>
<dbReference type="PANTHER" id="PTHR33678">
    <property type="entry name" value="BLL1576 PROTEIN"/>
    <property type="match status" value="1"/>
</dbReference>